<protein>
    <submittedName>
        <fullName evidence="1">Uncharacterized protein</fullName>
    </submittedName>
</protein>
<organism evidence="1 2">
    <name type="scientific">Hebeloma cylindrosporum</name>
    <dbReference type="NCBI Taxonomy" id="76867"/>
    <lineage>
        <taxon>Eukaryota</taxon>
        <taxon>Fungi</taxon>
        <taxon>Dikarya</taxon>
        <taxon>Basidiomycota</taxon>
        <taxon>Agaricomycotina</taxon>
        <taxon>Agaricomycetes</taxon>
        <taxon>Agaricomycetidae</taxon>
        <taxon>Agaricales</taxon>
        <taxon>Agaricineae</taxon>
        <taxon>Hymenogastraceae</taxon>
        <taxon>Hebeloma</taxon>
    </lineage>
</organism>
<keyword evidence="2" id="KW-1185">Reference proteome</keyword>
<dbReference type="AlphaFoldDB" id="A0A0C2XMC3"/>
<dbReference type="Proteomes" id="UP000053424">
    <property type="component" value="Unassembled WGS sequence"/>
</dbReference>
<reference evidence="2" key="2">
    <citation type="submission" date="2015-01" db="EMBL/GenBank/DDBJ databases">
        <title>Evolutionary Origins and Diversification of the Mycorrhizal Mutualists.</title>
        <authorList>
            <consortium name="DOE Joint Genome Institute"/>
            <consortium name="Mycorrhizal Genomics Consortium"/>
            <person name="Kohler A."/>
            <person name="Kuo A."/>
            <person name="Nagy L.G."/>
            <person name="Floudas D."/>
            <person name="Copeland A."/>
            <person name="Barry K.W."/>
            <person name="Cichocki N."/>
            <person name="Veneault-Fourrey C."/>
            <person name="LaButti K."/>
            <person name="Lindquist E.A."/>
            <person name="Lipzen A."/>
            <person name="Lundell T."/>
            <person name="Morin E."/>
            <person name="Murat C."/>
            <person name="Riley R."/>
            <person name="Ohm R."/>
            <person name="Sun H."/>
            <person name="Tunlid A."/>
            <person name="Henrissat B."/>
            <person name="Grigoriev I.V."/>
            <person name="Hibbett D.S."/>
            <person name="Martin F."/>
        </authorList>
    </citation>
    <scope>NUCLEOTIDE SEQUENCE [LARGE SCALE GENOMIC DNA]</scope>
    <source>
        <strain evidence="2">h7</strain>
    </source>
</reference>
<dbReference type="HOGENOM" id="CLU_2292043_0_0_1"/>
<gene>
    <name evidence="1" type="ORF">M413DRAFT_238907</name>
</gene>
<name>A0A0C2XMC3_HEBCY</name>
<sequence length="101" mass="11000">MHTVMECDLWKSKNNAHSGTLNFCSSAEVLLGLASSAAIYTRVKCGCDWCSTAKVNSKIAAYHSCVVADSPTKLDHGQDVIDNGVRELRFQGEERAKPQPT</sequence>
<accession>A0A0C2XMC3</accession>
<reference evidence="1 2" key="1">
    <citation type="submission" date="2014-04" db="EMBL/GenBank/DDBJ databases">
        <authorList>
            <consortium name="DOE Joint Genome Institute"/>
            <person name="Kuo A."/>
            <person name="Gay G."/>
            <person name="Dore J."/>
            <person name="Kohler A."/>
            <person name="Nagy L.G."/>
            <person name="Floudas D."/>
            <person name="Copeland A."/>
            <person name="Barry K.W."/>
            <person name="Cichocki N."/>
            <person name="Veneault-Fourrey C."/>
            <person name="LaButti K."/>
            <person name="Lindquist E.A."/>
            <person name="Lipzen A."/>
            <person name="Lundell T."/>
            <person name="Morin E."/>
            <person name="Murat C."/>
            <person name="Sun H."/>
            <person name="Tunlid A."/>
            <person name="Henrissat B."/>
            <person name="Grigoriev I.V."/>
            <person name="Hibbett D.S."/>
            <person name="Martin F."/>
            <person name="Nordberg H.P."/>
            <person name="Cantor M.N."/>
            <person name="Hua S.X."/>
        </authorList>
    </citation>
    <scope>NUCLEOTIDE SEQUENCE [LARGE SCALE GENOMIC DNA]</scope>
    <source>
        <strain evidence="2">h7</strain>
    </source>
</reference>
<proteinExistence type="predicted"/>
<dbReference type="EMBL" id="KN831788">
    <property type="protein sequence ID" value="KIM38878.1"/>
    <property type="molecule type" value="Genomic_DNA"/>
</dbReference>
<evidence type="ECO:0000313" key="1">
    <source>
        <dbReference type="EMBL" id="KIM38878.1"/>
    </source>
</evidence>
<evidence type="ECO:0000313" key="2">
    <source>
        <dbReference type="Proteomes" id="UP000053424"/>
    </source>
</evidence>